<keyword evidence="1" id="KW-1133">Transmembrane helix</keyword>
<protein>
    <submittedName>
        <fullName evidence="2">Uncharacterized protein</fullName>
    </submittedName>
</protein>
<keyword evidence="1" id="KW-0812">Transmembrane</keyword>
<keyword evidence="3" id="KW-1185">Reference proteome</keyword>
<gene>
    <name evidence="2" type="ORF">BDV34DRAFT_193880</name>
</gene>
<keyword evidence="1" id="KW-0472">Membrane</keyword>
<evidence type="ECO:0000256" key="1">
    <source>
        <dbReference type="SAM" id="Phobius"/>
    </source>
</evidence>
<dbReference type="AlphaFoldDB" id="A0A5N6DMZ5"/>
<evidence type="ECO:0000313" key="3">
    <source>
        <dbReference type="Proteomes" id="UP000326532"/>
    </source>
</evidence>
<dbReference type="VEuPathDB" id="FungiDB:BDV34DRAFT_193880"/>
<organism evidence="2 3">
    <name type="scientific">Aspergillus parasiticus</name>
    <dbReference type="NCBI Taxonomy" id="5067"/>
    <lineage>
        <taxon>Eukaryota</taxon>
        <taxon>Fungi</taxon>
        <taxon>Dikarya</taxon>
        <taxon>Ascomycota</taxon>
        <taxon>Pezizomycotina</taxon>
        <taxon>Eurotiomycetes</taxon>
        <taxon>Eurotiomycetidae</taxon>
        <taxon>Eurotiales</taxon>
        <taxon>Aspergillaceae</taxon>
        <taxon>Aspergillus</taxon>
        <taxon>Aspergillus subgen. Circumdati</taxon>
    </lineage>
</organism>
<dbReference type="OMA" id="TTHAYKD"/>
<evidence type="ECO:0000313" key="2">
    <source>
        <dbReference type="EMBL" id="KAB8206478.1"/>
    </source>
</evidence>
<reference evidence="2 3" key="1">
    <citation type="submission" date="2019-04" db="EMBL/GenBank/DDBJ databases">
        <title>Fungal friends and foes A comparative genomics study of 23 Aspergillus species from section Flavi.</title>
        <authorList>
            <consortium name="DOE Joint Genome Institute"/>
            <person name="Kjaerbolling I."/>
            <person name="Vesth T.C."/>
            <person name="Frisvad J.C."/>
            <person name="Nybo J.L."/>
            <person name="Theobald S."/>
            <person name="Kildgaard S."/>
            <person name="Petersen T.I."/>
            <person name="Kuo A."/>
            <person name="Sato A."/>
            <person name="Lyhne E.K."/>
            <person name="Kogle M.E."/>
            <person name="Wiebenga A."/>
            <person name="Kun R.S."/>
            <person name="Lubbers R.J."/>
            <person name="Makela M.R."/>
            <person name="Barry K."/>
            <person name="Chovatia M."/>
            <person name="Clum A."/>
            <person name="Daum C."/>
            <person name="Haridas S."/>
            <person name="He G."/>
            <person name="LaButti K."/>
            <person name="Lipzen A."/>
            <person name="Mondo S."/>
            <person name="Pangilinan J."/>
            <person name="Riley R."/>
            <person name="Salamov A."/>
            <person name="Simmons B.A."/>
            <person name="Magnuson J.K."/>
            <person name="Henrissat B."/>
            <person name="Mortensen U.H."/>
            <person name="Larsen T.O."/>
            <person name="De vries R.P."/>
            <person name="Grigoriev I.V."/>
            <person name="Machida M."/>
            <person name="Baker S.E."/>
            <person name="Andersen M.R."/>
        </authorList>
    </citation>
    <scope>NUCLEOTIDE SEQUENCE [LARGE SCALE GENOMIC DNA]</scope>
    <source>
        <strain evidence="2 3">CBS 117618</strain>
    </source>
</reference>
<sequence>MPGGTLHLIWIITYRVSQLAFLCWSLVVAISATDYLSATTHAYKDDRPPKDLKPVVIGNSDHLCSFSADCLILFFFLFFPPLSCCPVFCNLS</sequence>
<dbReference type="EMBL" id="ML734963">
    <property type="protein sequence ID" value="KAB8206478.1"/>
    <property type="molecule type" value="Genomic_DNA"/>
</dbReference>
<dbReference type="Proteomes" id="UP000326532">
    <property type="component" value="Unassembled WGS sequence"/>
</dbReference>
<proteinExistence type="predicted"/>
<accession>A0A5N6DMZ5</accession>
<name>A0A5N6DMZ5_ASPPA</name>
<feature type="transmembrane region" description="Helical" evidence="1">
    <location>
        <begin position="66"/>
        <end position="89"/>
    </location>
</feature>